<accession>A0ABY0CPE6</accession>
<organism evidence="2 3">
    <name type="scientific">Lujinxingia sediminis</name>
    <dbReference type="NCBI Taxonomy" id="2480984"/>
    <lineage>
        <taxon>Bacteria</taxon>
        <taxon>Deltaproteobacteria</taxon>
        <taxon>Bradymonadales</taxon>
        <taxon>Lujinxingiaceae</taxon>
        <taxon>Lujinxingia</taxon>
    </lineage>
</organism>
<dbReference type="SUPFAM" id="SSF53474">
    <property type="entry name" value="alpha/beta-Hydrolases"/>
    <property type="match status" value="1"/>
</dbReference>
<comment type="caution">
    <text evidence="2">The sequence shown here is derived from an EMBL/GenBank/DDBJ whole genome shotgun (WGS) entry which is preliminary data.</text>
</comment>
<name>A0ABY0CPE6_9DELT</name>
<dbReference type="EMBL" id="SADD01000014">
    <property type="protein sequence ID" value="RVU42195.1"/>
    <property type="molecule type" value="Genomic_DNA"/>
</dbReference>
<proteinExistence type="predicted"/>
<dbReference type="Proteomes" id="UP000282926">
    <property type="component" value="Unassembled WGS sequence"/>
</dbReference>
<protein>
    <recommendedName>
        <fullName evidence="4">Alpha/beta hydrolase</fullName>
    </recommendedName>
</protein>
<keyword evidence="1" id="KW-0472">Membrane</keyword>
<dbReference type="RefSeq" id="WP_127781131.1">
    <property type="nucleotide sequence ID" value="NZ_SADD01000014.1"/>
</dbReference>
<reference evidence="2 3" key="1">
    <citation type="submission" date="2019-01" db="EMBL/GenBank/DDBJ databases">
        <title>Lujinxingia litoralis gen. nov., sp. nov. and Lujinxingia sediminis gen. nov., sp. nov., new members in the order Bradymonadales, isolated from coastal sediment.</title>
        <authorList>
            <person name="Li C.-M."/>
        </authorList>
    </citation>
    <scope>NUCLEOTIDE SEQUENCE [LARGE SCALE GENOMIC DNA]</scope>
    <source>
        <strain evidence="2 3">SEH01</strain>
    </source>
</reference>
<gene>
    <name evidence="2" type="ORF">EA187_17840</name>
</gene>
<sequence length="385" mass="41180">MRQRAHQGQEWEAWIVMVIGVCLGLWALSLSGCEASSDPQPQNDTDEGGPRDVAGEFCELFDAMGLYEVGMRTLRIDENHLMEVYYPAIDDSPMQRVAVDVREQMPDDLQAVLTDPGWRWMLEARHDAYNHRDGGFGVVLFAHGPGGFAGQSADILVQMASHGLVVAAPQISEWGLGEVLASGAPGGDRALEVMRAARETLEADAGLGRVINENQVVVVGHSAGARAASAMLDDEGVRGAVFWNASAAVAQAQKQVMWIAGDADLLATPERVRARREASASQGALVELEGMGHLSSTRVCELLGGPHAMVARLVDEGVDVPPIVALTLVRSCEETTLEASRAREVIAHYTTAHALRALGREVATEALGPESVACFGDLRLSVEGE</sequence>
<feature type="transmembrane region" description="Helical" evidence="1">
    <location>
        <begin position="12"/>
        <end position="32"/>
    </location>
</feature>
<keyword evidence="1" id="KW-1133">Transmembrane helix</keyword>
<keyword evidence="3" id="KW-1185">Reference proteome</keyword>
<keyword evidence="1" id="KW-0812">Transmembrane</keyword>
<dbReference type="InterPro" id="IPR029058">
    <property type="entry name" value="AB_hydrolase_fold"/>
</dbReference>
<dbReference type="PROSITE" id="PS51257">
    <property type="entry name" value="PROKAR_LIPOPROTEIN"/>
    <property type="match status" value="1"/>
</dbReference>
<dbReference type="Gene3D" id="3.40.50.1820">
    <property type="entry name" value="alpha/beta hydrolase"/>
    <property type="match status" value="2"/>
</dbReference>
<evidence type="ECO:0000313" key="3">
    <source>
        <dbReference type="Proteomes" id="UP000282926"/>
    </source>
</evidence>
<evidence type="ECO:0000256" key="1">
    <source>
        <dbReference type="SAM" id="Phobius"/>
    </source>
</evidence>
<evidence type="ECO:0000313" key="2">
    <source>
        <dbReference type="EMBL" id="RVU42195.1"/>
    </source>
</evidence>
<evidence type="ECO:0008006" key="4">
    <source>
        <dbReference type="Google" id="ProtNLM"/>
    </source>
</evidence>